<dbReference type="STRING" id="81972.D7KVP0"/>
<accession>D7KVP0</accession>
<protein>
    <submittedName>
        <fullName evidence="3">Uncharacterized protein</fullName>
    </submittedName>
</protein>
<name>D7KVP0_ARALL</name>
<dbReference type="EMBL" id="GL348714">
    <property type="protein sequence ID" value="EFH64880.1"/>
    <property type="molecule type" value="Genomic_DNA"/>
</dbReference>
<sequence length="78" mass="8576">MKVSKTMTLIFFLLTSSMAREDFSRFGVERDEVPTGTDLKQNNAQPHLLLVQVKKKVPSGPDPIHNMRGPSGDPGSPP</sequence>
<dbReference type="HOGENOM" id="CLU_192459_0_0_1"/>
<dbReference type="Gramene" id="scaffold_201605.1">
    <property type="protein sequence ID" value="scaffold_201605.1"/>
    <property type="gene ID" value="scaffold_201605.1"/>
</dbReference>
<organism evidence="4">
    <name type="scientific">Arabidopsis lyrata subsp. lyrata</name>
    <name type="common">Lyre-leaved rock-cress</name>
    <dbReference type="NCBI Taxonomy" id="81972"/>
    <lineage>
        <taxon>Eukaryota</taxon>
        <taxon>Viridiplantae</taxon>
        <taxon>Streptophyta</taxon>
        <taxon>Embryophyta</taxon>
        <taxon>Tracheophyta</taxon>
        <taxon>Spermatophyta</taxon>
        <taxon>Magnoliopsida</taxon>
        <taxon>eudicotyledons</taxon>
        <taxon>Gunneridae</taxon>
        <taxon>Pentapetalae</taxon>
        <taxon>rosids</taxon>
        <taxon>malvids</taxon>
        <taxon>Brassicales</taxon>
        <taxon>Brassicaceae</taxon>
        <taxon>Camelineae</taxon>
        <taxon>Arabidopsis</taxon>
    </lineage>
</organism>
<evidence type="ECO:0000256" key="2">
    <source>
        <dbReference type="SAM" id="SignalP"/>
    </source>
</evidence>
<keyword evidence="4" id="KW-1185">Reference proteome</keyword>
<evidence type="ECO:0000313" key="4">
    <source>
        <dbReference type="Proteomes" id="UP000008694"/>
    </source>
</evidence>
<feature type="region of interest" description="Disordered" evidence="1">
    <location>
        <begin position="56"/>
        <end position="78"/>
    </location>
</feature>
<dbReference type="Proteomes" id="UP000008694">
    <property type="component" value="Unassembled WGS sequence"/>
</dbReference>
<feature type="signal peptide" evidence="2">
    <location>
        <begin position="1"/>
        <end position="19"/>
    </location>
</feature>
<proteinExistence type="predicted"/>
<dbReference type="AlphaFoldDB" id="D7KVP0"/>
<feature type="chain" id="PRO_5003101174" evidence="2">
    <location>
        <begin position="20"/>
        <end position="78"/>
    </location>
</feature>
<evidence type="ECO:0000256" key="1">
    <source>
        <dbReference type="SAM" id="MobiDB-lite"/>
    </source>
</evidence>
<keyword evidence="2" id="KW-0732">Signal</keyword>
<gene>
    <name evidence="3" type="ORF">ARALYDRAFT_894531</name>
</gene>
<reference evidence="4" key="1">
    <citation type="journal article" date="2011" name="Nat. Genet.">
        <title>The Arabidopsis lyrata genome sequence and the basis of rapid genome size change.</title>
        <authorList>
            <person name="Hu T.T."/>
            <person name="Pattyn P."/>
            <person name="Bakker E.G."/>
            <person name="Cao J."/>
            <person name="Cheng J.-F."/>
            <person name="Clark R.M."/>
            <person name="Fahlgren N."/>
            <person name="Fawcett J.A."/>
            <person name="Grimwood J."/>
            <person name="Gundlach H."/>
            <person name="Haberer G."/>
            <person name="Hollister J.D."/>
            <person name="Ossowski S."/>
            <person name="Ottilar R.P."/>
            <person name="Salamov A.A."/>
            <person name="Schneeberger K."/>
            <person name="Spannagl M."/>
            <person name="Wang X."/>
            <person name="Yang L."/>
            <person name="Nasrallah M.E."/>
            <person name="Bergelson J."/>
            <person name="Carrington J.C."/>
            <person name="Gaut B.S."/>
            <person name="Schmutz J."/>
            <person name="Mayer K.F.X."/>
            <person name="Van de Peer Y."/>
            <person name="Grigoriev I.V."/>
            <person name="Nordborg M."/>
            <person name="Weigel D."/>
            <person name="Guo Y.-L."/>
        </authorList>
    </citation>
    <scope>NUCLEOTIDE SEQUENCE [LARGE SCALE GENOMIC DNA]</scope>
    <source>
        <strain evidence="4">cv. MN47</strain>
    </source>
</reference>
<evidence type="ECO:0000313" key="3">
    <source>
        <dbReference type="EMBL" id="EFH64880.1"/>
    </source>
</evidence>